<reference evidence="1 2" key="1">
    <citation type="submission" date="2023-05" db="EMBL/GenBank/DDBJ databases">
        <title>B98-5 Cell Line De Novo Hybrid Assembly: An Optical Mapping Approach.</title>
        <authorList>
            <person name="Kananen K."/>
            <person name="Auerbach J.A."/>
            <person name="Kautto E."/>
            <person name="Blachly J.S."/>
        </authorList>
    </citation>
    <scope>NUCLEOTIDE SEQUENCE [LARGE SCALE GENOMIC DNA]</scope>
    <source>
        <strain evidence="1">B95-8</strain>
        <tissue evidence="1">Cell line</tissue>
    </source>
</reference>
<accession>A0ABQ9UVW9</accession>
<organism evidence="1 2">
    <name type="scientific">Saguinus oedipus</name>
    <name type="common">Cotton-top tamarin</name>
    <name type="synonym">Oedipomidas oedipus</name>
    <dbReference type="NCBI Taxonomy" id="9490"/>
    <lineage>
        <taxon>Eukaryota</taxon>
        <taxon>Metazoa</taxon>
        <taxon>Chordata</taxon>
        <taxon>Craniata</taxon>
        <taxon>Vertebrata</taxon>
        <taxon>Euteleostomi</taxon>
        <taxon>Mammalia</taxon>
        <taxon>Eutheria</taxon>
        <taxon>Euarchontoglires</taxon>
        <taxon>Primates</taxon>
        <taxon>Haplorrhini</taxon>
        <taxon>Platyrrhini</taxon>
        <taxon>Cebidae</taxon>
        <taxon>Callitrichinae</taxon>
        <taxon>Saguinus</taxon>
    </lineage>
</organism>
<keyword evidence="2" id="KW-1185">Reference proteome</keyword>
<dbReference type="Proteomes" id="UP001266305">
    <property type="component" value="Unassembled WGS sequence"/>
</dbReference>
<proteinExistence type="predicted"/>
<name>A0ABQ9UVW9_SAGOE</name>
<evidence type="ECO:0000313" key="2">
    <source>
        <dbReference type="Proteomes" id="UP001266305"/>
    </source>
</evidence>
<sequence length="59" mass="6557">MADQLYLENIDEFVTDQNKIVSSYDWGTRACDRGDLGELSGEVLRHIRKSTGRGGRAVG</sequence>
<comment type="caution">
    <text evidence="1">The sequence shown here is derived from an EMBL/GenBank/DDBJ whole genome shotgun (WGS) entry which is preliminary data.</text>
</comment>
<gene>
    <name evidence="1" type="ORF">P7K49_022319</name>
</gene>
<evidence type="ECO:0000313" key="1">
    <source>
        <dbReference type="EMBL" id="KAK2100971.1"/>
    </source>
</evidence>
<dbReference type="EMBL" id="JASSZA010000010">
    <property type="protein sequence ID" value="KAK2100971.1"/>
    <property type="molecule type" value="Genomic_DNA"/>
</dbReference>
<protein>
    <submittedName>
        <fullName evidence="1">Uncharacterized protein</fullName>
    </submittedName>
</protein>